<dbReference type="AlphaFoldDB" id="A0A081L860"/>
<dbReference type="RefSeq" id="WP_034324013.1">
    <property type="nucleotide sequence ID" value="NZ_JBCMYH010000016.1"/>
</dbReference>
<dbReference type="InterPro" id="IPR003658">
    <property type="entry name" value="Anti-sigma_ant"/>
</dbReference>
<evidence type="ECO:0000313" key="7">
    <source>
        <dbReference type="Proteomes" id="UP000028091"/>
    </source>
</evidence>
<comment type="similarity">
    <text evidence="1 4">Belongs to the anti-sigma-factor antagonist family.</text>
</comment>
<gene>
    <name evidence="6" type="ORF">BA70_09040</name>
</gene>
<keyword evidence="2" id="KW-0597">Phosphoprotein</keyword>
<dbReference type="eggNOG" id="COG1366">
    <property type="taxonomic scope" value="Bacteria"/>
</dbReference>
<sequence>MNMTVKEHQIDHKTKISVGGEIDVYSAPELRETLMPKAEKGEHLEICLKDVSYMDSTGLGVFVGLFKAAQKAGGTLKLENLSDRLVRLFEITGLKDIIDISAKTEGGVQ</sequence>
<dbReference type="EMBL" id="JOTP01000023">
    <property type="protein sequence ID" value="KEP25436.1"/>
    <property type="molecule type" value="Genomic_DNA"/>
</dbReference>
<evidence type="ECO:0000256" key="2">
    <source>
        <dbReference type="ARBA" id="ARBA00022553"/>
    </source>
</evidence>
<keyword evidence="7" id="KW-1185">Reference proteome</keyword>
<dbReference type="GO" id="GO:0043856">
    <property type="term" value="F:anti-sigma factor antagonist activity"/>
    <property type="evidence" value="ECO:0007669"/>
    <property type="project" value="InterPro"/>
</dbReference>
<dbReference type="CDD" id="cd07043">
    <property type="entry name" value="STAS_anti-anti-sigma_factors"/>
    <property type="match status" value="1"/>
</dbReference>
<dbReference type="Gene3D" id="3.30.750.24">
    <property type="entry name" value="STAS domain"/>
    <property type="match status" value="1"/>
</dbReference>
<evidence type="ECO:0000313" key="6">
    <source>
        <dbReference type="EMBL" id="KEP25436.1"/>
    </source>
</evidence>
<evidence type="ECO:0000256" key="3">
    <source>
        <dbReference type="ARBA" id="ARBA00024670"/>
    </source>
</evidence>
<dbReference type="InterPro" id="IPR002645">
    <property type="entry name" value="STAS_dom"/>
</dbReference>
<accession>A0A081L860</accession>
<proteinExistence type="inferred from homology"/>
<dbReference type="PANTHER" id="PTHR33495">
    <property type="entry name" value="ANTI-SIGMA FACTOR ANTAGONIST TM_1081-RELATED-RELATED"/>
    <property type="match status" value="1"/>
</dbReference>
<dbReference type="Pfam" id="PF01740">
    <property type="entry name" value="STAS"/>
    <property type="match status" value="1"/>
</dbReference>
<dbReference type="PROSITE" id="PS50801">
    <property type="entry name" value="STAS"/>
    <property type="match status" value="1"/>
</dbReference>
<comment type="function">
    <text evidence="3">Positive regulator of sigma-B activity. Non-phosphorylated RsbV binds to RsbW, preventing its association with sigma-B. When phosphorylated, releases RsbW, which is then free to complex with and inactivate sigma-B.</text>
</comment>
<name>A0A081L860_9BACI</name>
<evidence type="ECO:0000259" key="5">
    <source>
        <dbReference type="PROSITE" id="PS50801"/>
    </source>
</evidence>
<comment type="caution">
    <text evidence="6">The sequence shown here is derived from an EMBL/GenBank/DDBJ whole genome shotgun (WGS) entry which is preliminary data.</text>
</comment>
<reference evidence="6 7" key="1">
    <citation type="submission" date="2012-09" db="EMBL/GenBank/DDBJ databases">
        <title>Genome Sequence of Bacillus sp. DW5-4.</title>
        <authorList>
            <person name="Lai Q."/>
            <person name="Liu Y."/>
            <person name="Shao Z."/>
        </authorList>
    </citation>
    <scope>NUCLEOTIDE SEQUENCE [LARGE SCALE GENOMIC DNA]</scope>
    <source>
        <strain evidence="6 7">DW5-4</strain>
    </source>
</reference>
<protein>
    <recommendedName>
        <fullName evidence="4">Anti-sigma factor antagonist</fullName>
    </recommendedName>
</protein>
<evidence type="ECO:0000256" key="1">
    <source>
        <dbReference type="ARBA" id="ARBA00009013"/>
    </source>
</evidence>
<dbReference type="InterPro" id="IPR036513">
    <property type="entry name" value="STAS_dom_sf"/>
</dbReference>
<dbReference type="SUPFAM" id="SSF52091">
    <property type="entry name" value="SpoIIaa-like"/>
    <property type="match status" value="1"/>
</dbReference>
<evidence type="ECO:0000256" key="4">
    <source>
        <dbReference type="RuleBase" id="RU003749"/>
    </source>
</evidence>
<feature type="domain" description="STAS" evidence="5">
    <location>
        <begin position="16"/>
        <end position="109"/>
    </location>
</feature>
<organism evidence="6 7">
    <name type="scientific">Bacillus zhangzhouensis</name>
    <dbReference type="NCBI Taxonomy" id="1178540"/>
    <lineage>
        <taxon>Bacteria</taxon>
        <taxon>Bacillati</taxon>
        <taxon>Bacillota</taxon>
        <taxon>Bacilli</taxon>
        <taxon>Bacillales</taxon>
        <taxon>Bacillaceae</taxon>
        <taxon>Bacillus</taxon>
    </lineage>
</organism>
<dbReference type="PANTHER" id="PTHR33495:SF9">
    <property type="entry name" value="ANTI-SIGMA-B FACTOR ANTAGONIST"/>
    <property type="match status" value="1"/>
</dbReference>
<dbReference type="OrthoDB" id="9793697at2"/>
<dbReference type="Proteomes" id="UP000028091">
    <property type="component" value="Unassembled WGS sequence"/>
</dbReference>
<dbReference type="NCBIfam" id="TIGR00377">
    <property type="entry name" value="ant_ant_sig"/>
    <property type="match status" value="1"/>
</dbReference>